<dbReference type="AlphaFoldDB" id="A0A2T3Z2P4"/>
<dbReference type="Proteomes" id="UP000240493">
    <property type="component" value="Unassembled WGS sequence"/>
</dbReference>
<evidence type="ECO:0000313" key="3">
    <source>
        <dbReference type="Proteomes" id="UP000240493"/>
    </source>
</evidence>
<evidence type="ECO:0000256" key="1">
    <source>
        <dbReference type="SAM" id="MobiDB-lite"/>
    </source>
</evidence>
<keyword evidence="3" id="KW-1185">Reference proteome</keyword>
<sequence>MGYGIIRLMPVLLIAAANHQRGYLLALHVPPDKVLITTNKLAVGELYKENPDMTTGAEKRRRRRKKISSGDMQGTGPCFRGVLAKEGHAKDETGLVIWLIAVWPHGRGVYARFGALSCPSLTGWSISWFAIRYVDTYVCKYLVWCVG</sequence>
<accession>A0A2T3Z2P4</accession>
<feature type="region of interest" description="Disordered" evidence="1">
    <location>
        <begin position="53"/>
        <end position="73"/>
    </location>
</feature>
<name>A0A2T3Z2P4_TRIA4</name>
<protein>
    <submittedName>
        <fullName evidence="2">Uncharacterized protein</fullName>
    </submittedName>
</protein>
<organism evidence="2 3">
    <name type="scientific">Trichoderma asperellum (strain ATCC 204424 / CBS 433.97 / NBRC 101777)</name>
    <dbReference type="NCBI Taxonomy" id="1042311"/>
    <lineage>
        <taxon>Eukaryota</taxon>
        <taxon>Fungi</taxon>
        <taxon>Dikarya</taxon>
        <taxon>Ascomycota</taxon>
        <taxon>Pezizomycotina</taxon>
        <taxon>Sordariomycetes</taxon>
        <taxon>Hypocreomycetidae</taxon>
        <taxon>Hypocreales</taxon>
        <taxon>Hypocreaceae</taxon>
        <taxon>Trichoderma</taxon>
    </lineage>
</organism>
<gene>
    <name evidence="2" type="ORF">M441DRAFT_60268</name>
</gene>
<reference evidence="2 3" key="1">
    <citation type="submission" date="2016-07" db="EMBL/GenBank/DDBJ databases">
        <title>Multiple horizontal gene transfer events from other fungi enriched the ability of initially mycotrophic Trichoderma (Ascomycota) to feed on dead plant biomass.</title>
        <authorList>
            <consortium name="DOE Joint Genome Institute"/>
            <person name="Aerts A."/>
            <person name="Atanasova L."/>
            <person name="Chenthamara K."/>
            <person name="Zhang J."/>
            <person name="Grujic M."/>
            <person name="Henrissat B."/>
            <person name="Kuo A."/>
            <person name="Salamov A."/>
            <person name="Lipzen A."/>
            <person name="Labutti K."/>
            <person name="Barry K."/>
            <person name="Miao Y."/>
            <person name="Rahimi M.J."/>
            <person name="Shen Q."/>
            <person name="Grigoriev I.V."/>
            <person name="Kubicek C.P."/>
            <person name="Druzhinina I.S."/>
        </authorList>
    </citation>
    <scope>NUCLEOTIDE SEQUENCE [LARGE SCALE GENOMIC DNA]</scope>
    <source>
        <strain evidence="2 3">CBS 433.97</strain>
    </source>
</reference>
<proteinExistence type="predicted"/>
<evidence type="ECO:0000313" key="2">
    <source>
        <dbReference type="EMBL" id="PTB39077.1"/>
    </source>
</evidence>
<dbReference type="EMBL" id="KZ679265">
    <property type="protein sequence ID" value="PTB39077.1"/>
    <property type="molecule type" value="Genomic_DNA"/>
</dbReference>